<feature type="compositionally biased region" description="Basic residues" evidence="9">
    <location>
        <begin position="1"/>
        <end position="14"/>
    </location>
</feature>
<evidence type="ECO:0000256" key="7">
    <source>
        <dbReference type="ARBA" id="ARBA00038293"/>
    </source>
</evidence>
<evidence type="ECO:0000256" key="2">
    <source>
        <dbReference type="ARBA" id="ARBA00022517"/>
    </source>
</evidence>
<dbReference type="PANTHER" id="PTHR23237:SF6">
    <property type="entry name" value="H_ACA RIBONUCLEOPROTEIN COMPLEX SUBUNIT 1"/>
    <property type="match status" value="1"/>
</dbReference>
<keyword evidence="2 8" id="KW-0690">Ribosome biogenesis</keyword>
<evidence type="ECO:0000256" key="9">
    <source>
        <dbReference type="SAM" id="MobiDB-lite"/>
    </source>
</evidence>
<keyword evidence="5 8" id="KW-0539">Nucleus</keyword>
<gene>
    <name evidence="10" type="ORF">LAZ67_14001089</name>
</gene>
<keyword evidence="3 8" id="KW-0698">rRNA processing</keyword>
<evidence type="ECO:0000256" key="4">
    <source>
        <dbReference type="ARBA" id="ARBA00022884"/>
    </source>
</evidence>
<reference evidence="10 11" key="1">
    <citation type="submission" date="2022-01" db="EMBL/GenBank/DDBJ databases">
        <title>A chromosomal length assembly of Cordylochernes scorpioides.</title>
        <authorList>
            <person name="Zeh D."/>
            <person name="Zeh J."/>
        </authorList>
    </citation>
    <scope>NUCLEOTIDE SEQUENCE [LARGE SCALE GENOMIC DNA]</scope>
    <source>
        <strain evidence="10">IN4F17</strain>
        <tissue evidence="10">Whole Body</tissue>
    </source>
</reference>
<dbReference type="EMBL" id="CP092876">
    <property type="protein sequence ID" value="UYV76546.1"/>
    <property type="molecule type" value="Genomic_DNA"/>
</dbReference>
<evidence type="ECO:0000256" key="5">
    <source>
        <dbReference type="ARBA" id="ARBA00023242"/>
    </source>
</evidence>
<sequence>MNRGRGFGRGRGRGGRGGGFSRGMDYGPPDEVIEFGTFLHPCEDDVIFRVILEDKVPKFNSALYLKDKTKFAKIDEIYGPIKNYEVSAKLEEGFQKASFEVGQMAYIDPNQLLPLQRFLPQPPGTKPQRGAGNRGGRGGNQRGRGFERGGGRGFQRGGRGGGGFQGGRGGFQGGRGGFQGGRGGFQGGRGGFQGGRGGFQNGRGGFQSGRGSGYQGGRCGSEGSFNRGNSMAGKRKHFDD</sequence>
<dbReference type="InterPro" id="IPR009000">
    <property type="entry name" value="Transl_B-barrel_sf"/>
</dbReference>
<name>A0ABY6L8F6_9ARAC</name>
<dbReference type="SUPFAM" id="SSF50447">
    <property type="entry name" value="Translation proteins"/>
    <property type="match status" value="1"/>
</dbReference>
<dbReference type="InterPro" id="IPR007504">
    <property type="entry name" value="H/ACA_rnp_Gar1/Naf1"/>
</dbReference>
<dbReference type="InterPro" id="IPR038664">
    <property type="entry name" value="Gar1/Naf1_Cbf5-bd_sf"/>
</dbReference>
<dbReference type="Gene3D" id="2.40.10.230">
    <property type="entry name" value="Probable tRNA pseudouridine synthase domain"/>
    <property type="match status" value="1"/>
</dbReference>
<keyword evidence="6 8" id="KW-0687">Ribonucleoprotein</keyword>
<evidence type="ECO:0000313" key="11">
    <source>
        <dbReference type="Proteomes" id="UP001235939"/>
    </source>
</evidence>
<dbReference type="Pfam" id="PF04410">
    <property type="entry name" value="Gar1"/>
    <property type="match status" value="1"/>
</dbReference>
<protein>
    <recommendedName>
        <fullName evidence="8">H/ACA ribonucleoprotein complex subunit</fullName>
    </recommendedName>
</protein>
<comment type="subunit">
    <text evidence="8">Component of the small nucleolar ribonucleoprotein particles containing H/ACA-type snoRNAs (H/ACA snoRNPs).</text>
</comment>
<feature type="region of interest" description="Disordered" evidence="9">
    <location>
        <begin position="1"/>
        <end position="24"/>
    </location>
</feature>
<feature type="region of interest" description="Disordered" evidence="9">
    <location>
        <begin position="116"/>
        <end position="240"/>
    </location>
</feature>
<comment type="subcellular location">
    <subcellularLocation>
        <location evidence="1 8">Nucleus</location>
        <location evidence="1 8">Nucleolus</location>
    </subcellularLocation>
</comment>
<proteinExistence type="inferred from homology"/>
<evidence type="ECO:0000256" key="8">
    <source>
        <dbReference type="RuleBase" id="RU364004"/>
    </source>
</evidence>
<accession>A0ABY6L8F6</accession>
<evidence type="ECO:0000256" key="1">
    <source>
        <dbReference type="ARBA" id="ARBA00004604"/>
    </source>
</evidence>
<evidence type="ECO:0000256" key="6">
    <source>
        <dbReference type="ARBA" id="ARBA00023274"/>
    </source>
</evidence>
<dbReference type="Proteomes" id="UP001235939">
    <property type="component" value="Chromosome 14"/>
</dbReference>
<feature type="compositionally biased region" description="Gly residues" evidence="9">
    <location>
        <begin position="151"/>
        <end position="220"/>
    </location>
</feature>
<comment type="function">
    <text evidence="8">Required for ribosome biogenesis. Part of a complex which catalyzes pseudouridylation of rRNA. This involves the isomerization of uridine such that the ribose is subsequently attached to C5, instead of the normal N1. Pseudouridine ("psi") residues may serve to stabilize the conformation of rRNAs.</text>
</comment>
<evidence type="ECO:0000256" key="3">
    <source>
        <dbReference type="ARBA" id="ARBA00022552"/>
    </source>
</evidence>
<keyword evidence="4 8" id="KW-0694">RNA-binding</keyword>
<feature type="compositionally biased region" description="Gly residues" evidence="9">
    <location>
        <begin position="132"/>
        <end position="142"/>
    </location>
</feature>
<organism evidence="10 11">
    <name type="scientific">Cordylochernes scorpioides</name>
    <dbReference type="NCBI Taxonomy" id="51811"/>
    <lineage>
        <taxon>Eukaryota</taxon>
        <taxon>Metazoa</taxon>
        <taxon>Ecdysozoa</taxon>
        <taxon>Arthropoda</taxon>
        <taxon>Chelicerata</taxon>
        <taxon>Arachnida</taxon>
        <taxon>Pseudoscorpiones</taxon>
        <taxon>Cheliferoidea</taxon>
        <taxon>Chernetidae</taxon>
        <taxon>Cordylochernes</taxon>
    </lineage>
</organism>
<evidence type="ECO:0000313" key="10">
    <source>
        <dbReference type="EMBL" id="UYV76546.1"/>
    </source>
</evidence>
<keyword evidence="11" id="KW-1185">Reference proteome</keyword>
<comment type="similarity">
    <text evidence="7 8">Belongs to the GAR1 family.</text>
</comment>
<dbReference type="PANTHER" id="PTHR23237">
    <property type="entry name" value="NUCLEOLAR PROTEIN FAMILY A MEMBER 1 SNORNP PROTEIN GAR1"/>
    <property type="match status" value="1"/>
</dbReference>